<reference evidence="1" key="1">
    <citation type="submission" date="2021-06" db="EMBL/GenBank/DDBJ databases">
        <authorList>
            <person name="Kallberg Y."/>
            <person name="Tangrot J."/>
            <person name="Rosling A."/>
        </authorList>
    </citation>
    <scope>NUCLEOTIDE SEQUENCE</scope>
    <source>
        <strain evidence="1">CL356</strain>
    </source>
</reference>
<evidence type="ECO:0000313" key="1">
    <source>
        <dbReference type="EMBL" id="CAG8685196.1"/>
    </source>
</evidence>
<organism evidence="1 2">
    <name type="scientific">Acaulospora colombiana</name>
    <dbReference type="NCBI Taxonomy" id="27376"/>
    <lineage>
        <taxon>Eukaryota</taxon>
        <taxon>Fungi</taxon>
        <taxon>Fungi incertae sedis</taxon>
        <taxon>Mucoromycota</taxon>
        <taxon>Glomeromycotina</taxon>
        <taxon>Glomeromycetes</taxon>
        <taxon>Diversisporales</taxon>
        <taxon>Acaulosporaceae</taxon>
        <taxon>Acaulospora</taxon>
    </lineage>
</organism>
<sequence length="569" mass="65325">MDDVNLQNQLAAAQTLEVIGEVEAEFRMNSREKLYKRLTECLGTENAVVNFLIWFFKESGLSPQSLPTVCLQCNQPYTTGRWCKPCEAYLFDKNSDSWTSGDEKIDKLIRKSQVNSGGERDFLRWMSYDDFTVVEKIGEGGSSVIHKAMMYRDPLDGTLQQWVENMEVMTVLAYMRYDYDELSKSRWEGILAEYVTMINECTEEEREKKAINFFKELYSEYEKGEKAWVFNAPRIKATAATSRHSYVPRTMAVYKKFKPKEVVLKRLSHPLSDDSLERQGCIHGNIHTGNILIDESSGEPEVWITDIGSYHPTELDKEDKEGKGKIVYGLLPHVAPEVLRGKSRTQASDVYSLAIVVWEIVTGKIPFAEIQYDDNLAREICKGFRPELNVKEITETLSLWRLSQHVNINEAKNVICSLRGRITVNNKENKNKNPPGDESSNIDYFDYMQHQNLDAFRRQEFLKQKPNNKTSSFPFYLERLPEPRNLDEYACALKLSKEKNREMMTESSVNEEEFDTVSSSLDESVSDNFSVISSDGEESTGVISLSEDEFMSSSSSNEEDKYDNLSDIQ</sequence>
<dbReference type="EMBL" id="CAJVPT010027838">
    <property type="protein sequence ID" value="CAG8685196.1"/>
    <property type="molecule type" value="Genomic_DNA"/>
</dbReference>
<dbReference type="Proteomes" id="UP000789525">
    <property type="component" value="Unassembled WGS sequence"/>
</dbReference>
<comment type="caution">
    <text evidence="1">The sequence shown here is derived from an EMBL/GenBank/DDBJ whole genome shotgun (WGS) entry which is preliminary data.</text>
</comment>
<feature type="non-terminal residue" evidence="1">
    <location>
        <position position="569"/>
    </location>
</feature>
<name>A0ACA9P078_9GLOM</name>
<protein>
    <submittedName>
        <fullName evidence="1">991_t:CDS:1</fullName>
    </submittedName>
</protein>
<accession>A0ACA9P078</accession>
<gene>
    <name evidence="1" type="ORF">ACOLOM_LOCUS9519</name>
</gene>
<proteinExistence type="predicted"/>
<evidence type="ECO:0000313" key="2">
    <source>
        <dbReference type="Proteomes" id="UP000789525"/>
    </source>
</evidence>
<keyword evidence="2" id="KW-1185">Reference proteome</keyword>